<organism evidence="3 4">
    <name type="scientific">Kwoniella bestiolae CBS 10118</name>
    <dbReference type="NCBI Taxonomy" id="1296100"/>
    <lineage>
        <taxon>Eukaryota</taxon>
        <taxon>Fungi</taxon>
        <taxon>Dikarya</taxon>
        <taxon>Basidiomycota</taxon>
        <taxon>Agaricomycotina</taxon>
        <taxon>Tremellomycetes</taxon>
        <taxon>Tremellales</taxon>
        <taxon>Cryptococcaceae</taxon>
        <taxon>Kwoniella</taxon>
    </lineage>
</organism>
<gene>
    <name evidence="3" type="ORF">I302_103668</name>
</gene>
<dbReference type="GO" id="GO:0003779">
    <property type="term" value="F:actin binding"/>
    <property type="evidence" value="ECO:0007669"/>
    <property type="project" value="InterPro"/>
</dbReference>
<dbReference type="SUPFAM" id="SSF55753">
    <property type="entry name" value="Actin depolymerizing proteins"/>
    <property type="match status" value="1"/>
</dbReference>
<sequence length="176" mass="19632">MMTFTERVSPSDDDNNNYSVDTSTLESLISLFSANKMSTRTVDIPQDVIAALKKFRFTNRKSTAAISVKIVKASLSMAVDEEFEDQSIEEIAEELPENHPRYVLLSHELKHKDGRISYPLLLINWAPSGAPMELMTLHASSLNYFQQVAEVAKVLEVRDGAEGLDTKAVDDKLLAN</sequence>
<reference evidence="3" key="2">
    <citation type="submission" date="2024-02" db="EMBL/GenBank/DDBJ databases">
        <title>Comparative genomics of Cryptococcus and Kwoniella reveals pathogenesis evolution and contrasting modes of karyotype evolution via chromosome fusion or intercentromeric recombination.</title>
        <authorList>
            <person name="Coelho M.A."/>
            <person name="David-Palma M."/>
            <person name="Shea T."/>
            <person name="Bowers K."/>
            <person name="McGinley-Smith S."/>
            <person name="Mohammad A.W."/>
            <person name="Gnirke A."/>
            <person name="Yurkov A.M."/>
            <person name="Nowrousian M."/>
            <person name="Sun S."/>
            <person name="Cuomo C.A."/>
            <person name="Heitman J."/>
        </authorList>
    </citation>
    <scope>NUCLEOTIDE SEQUENCE</scope>
    <source>
        <strain evidence="3">CBS 10118</strain>
    </source>
</reference>
<dbReference type="PANTHER" id="PTHR11249">
    <property type="entry name" value="GLIAL FACTOR NATURATION FACTOR"/>
    <property type="match status" value="1"/>
</dbReference>
<reference evidence="3" key="1">
    <citation type="submission" date="2013-07" db="EMBL/GenBank/DDBJ databases">
        <authorList>
            <consortium name="The Broad Institute Genome Sequencing Platform"/>
            <person name="Cuomo C."/>
            <person name="Litvintseva A."/>
            <person name="Chen Y."/>
            <person name="Heitman J."/>
            <person name="Sun S."/>
            <person name="Springer D."/>
            <person name="Dromer F."/>
            <person name="Young S.K."/>
            <person name="Zeng Q."/>
            <person name="Gargeya S."/>
            <person name="Fitzgerald M."/>
            <person name="Abouelleil A."/>
            <person name="Alvarado L."/>
            <person name="Berlin A.M."/>
            <person name="Chapman S.B."/>
            <person name="Dewar J."/>
            <person name="Goldberg J."/>
            <person name="Griggs A."/>
            <person name="Gujja S."/>
            <person name="Hansen M."/>
            <person name="Howarth C."/>
            <person name="Imamovic A."/>
            <person name="Larimer J."/>
            <person name="McCowan C."/>
            <person name="Murphy C."/>
            <person name="Pearson M."/>
            <person name="Priest M."/>
            <person name="Roberts A."/>
            <person name="Saif S."/>
            <person name="Shea T."/>
            <person name="Sykes S."/>
            <person name="Wortman J."/>
            <person name="Nusbaum C."/>
            <person name="Birren B."/>
        </authorList>
    </citation>
    <scope>NUCLEOTIDE SEQUENCE</scope>
    <source>
        <strain evidence="3">CBS 10118</strain>
    </source>
</reference>
<dbReference type="CDD" id="cd11283">
    <property type="entry name" value="ADF_GMF-beta_like"/>
    <property type="match status" value="1"/>
</dbReference>
<dbReference type="Gene3D" id="3.40.20.10">
    <property type="entry name" value="Severin"/>
    <property type="match status" value="1"/>
</dbReference>
<dbReference type="GeneID" id="30206772"/>
<keyword evidence="4" id="KW-1185">Reference proteome</keyword>
<name>A0AAJ8M7G2_9TREE</name>
<dbReference type="InterPro" id="IPR029006">
    <property type="entry name" value="ADF-H/Gelsolin-like_dom_sf"/>
</dbReference>
<dbReference type="Proteomes" id="UP000092730">
    <property type="component" value="Chromosome 2"/>
</dbReference>
<dbReference type="GO" id="GO:0071846">
    <property type="term" value="P:actin filament debranching"/>
    <property type="evidence" value="ECO:0007669"/>
    <property type="project" value="InterPro"/>
</dbReference>
<dbReference type="InterPro" id="IPR002108">
    <property type="entry name" value="ADF-H"/>
</dbReference>
<accession>A0AAJ8M7G2</accession>
<protein>
    <recommendedName>
        <fullName evidence="2">ADF-H domain-containing protein</fullName>
    </recommendedName>
</protein>
<dbReference type="SMART" id="SM00102">
    <property type="entry name" value="ADF"/>
    <property type="match status" value="1"/>
</dbReference>
<dbReference type="KEGG" id="kbi:30206772"/>
<dbReference type="PANTHER" id="PTHR11249:SF2">
    <property type="entry name" value="GLIA MATURATION FACTOR"/>
    <property type="match status" value="1"/>
</dbReference>
<dbReference type="InterPro" id="IPR011171">
    <property type="entry name" value="GMF"/>
</dbReference>
<dbReference type="RefSeq" id="XP_065725784.1">
    <property type="nucleotide sequence ID" value="XM_065869712.1"/>
</dbReference>
<dbReference type="EMBL" id="CP144542">
    <property type="protein sequence ID" value="WVW81673.1"/>
    <property type="molecule type" value="Genomic_DNA"/>
</dbReference>
<feature type="domain" description="ADF-H" evidence="2">
    <location>
        <begin position="39"/>
        <end position="174"/>
    </location>
</feature>
<comment type="similarity">
    <text evidence="1">Belongs to the actin-binding proteins ADF family. GMF subfamily.</text>
</comment>
<dbReference type="Pfam" id="PF00241">
    <property type="entry name" value="Cofilin_ADF"/>
    <property type="match status" value="1"/>
</dbReference>
<evidence type="ECO:0000256" key="1">
    <source>
        <dbReference type="ARBA" id="ARBA00010055"/>
    </source>
</evidence>
<dbReference type="AlphaFoldDB" id="A0AAJ8M7G2"/>
<evidence type="ECO:0000259" key="2">
    <source>
        <dbReference type="PROSITE" id="PS51263"/>
    </source>
</evidence>
<evidence type="ECO:0000313" key="4">
    <source>
        <dbReference type="Proteomes" id="UP000092730"/>
    </source>
</evidence>
<dbReference type="GO" id="GO:0034316">
    <property type="term" value="P:negative regulation of Arp2/3 complex-mediated actin nucleation"/>
    <property type="evidence" value="ECO:0007669"/>
    <property type="project" value="TreeGrafter"/>
</dbReference>
<dbReference type="PROSITE" id="PS51263">
    <property type="entry name" value="ADF_H"/>
    <property type="match status" value="1"/>
</dbReference>
<proteinExistence type="inferred from homology"/>
<dbReference type="GO" id="GO:0030479">
    <property type="term" value="C:actin cortical patch"/>
    <property type="evidence" value="ECO:0007669"/>
    <property type="project" value="TreeGrafter"/>
</dbReference>
<evidence type="ECO:0000313" key="3">
    <source>
        <dbReference type="EMBL" id="WVW81673.1"/>
    </source>
</evidence>
<dbReference type="GO" id="GO:0071933">
    <property type="term" value="F:Arp2/3 complex binding"/>
    <property type="evidence" value="ECO:0007669"/>
    <property type="project" value="InterPro"/>
</dbReference>